<dbReference type="Pfam" id="PF00823">
    <property type="entry name" value="PPE"/>
    <property type="match status" value="1"/>
</dbReference>
<dbReference type="EMBL" id="AP022314">
    <property type="protein sequence ID" value="BBU23557.1"/>
    <property type="molecule type" value="Genomic_DNA"/>
</dbReference>
<comment type="similarity">
    <text evidence="1">Belongs to the mycobacterial PPE family.</text>
</comment>
<dbReference type="PANTHER" id="PTHR46766:SF1">
    <property type="entry name" value="GLUTAMINE-RICH PROTEIN 2"/>
    <property type="match status" value="1"/>
</dbReference>
<dbReference type="InterPro" id="IPR000030">
    <property type="entry name" value="PPE_dom"/>
</dbReference>
<dbReference type="Proteomes" id="UP000464624">
    <property type="component" value="Chromosome"/>
</dbReference>
<dbReference type="Gene3D" id="1.20.1260.20">
    <property type="entry name" value="PPE superfamily"/>
    <property type="match status" value="1"/>
</dbReference>
<accession>A0AAD1M256</accession>
<evidence type="ECO:0000256" key="1">
    <source>
        <dbReference type="ARBA" id="ARBA00010652"/>
    </source>
</evidence>
<sequence length="413" mass="43014">MFFDFAARPPEINSALMYSGAGAGPMVAAAAAFSNLSGELSATAASYQSVISQLTGSAWQGPSAAAMAAAAEPYITWLSTTSGQLQHAASQAIASAAAYETAFAATVPPPVIAANRAQLAMLVSTNFLGQNTPAIAANEAQYAEMWAQDAAAMYGYAASSAAAAQLTPVTPPAETTNPAGLGAQAAAVSNAVSSSATTSGLNGVLSSLTNAQGALANPLGLAANASSGTSIWQGLKDLMNTGIVFNSINSVDVTASWCTMMMISAGATLGHFISNALAGVTVGDVTPWVRAWAVESLRARPHQRPAATARPRSRRVWGRPLWWAACRCRAPGPRPPRQPAPPRNSRARAGRWLRKKKCLWPRCRPGCRRWRRLGAAATVSAHRDTESSPPSCPRPSWCDEARARRLAVKTGVQ</sequence>
<dbReference type="InterPro" id="IPR038332">
    <property type="entry name" value="PPE_sf"/>
</dbReference>
<feature type="domain" description="PPE" evidence="2">
    <location>
        <begin position="4"/>
        <end position="167"/>
    </location>
</feature>
<dbReference type="GO" id="GO:0052572">
    <property type="term" value="P:response to host immune response"/>
    <property type="evidence" value="ECO:0007669"/>
    <property type="project" value="TreeGrafter"/>
</dbReference>
<proteinExistence type="inferred from homology"/>
<dbReference type="FunFam" id="1.20.1260.20:FF:000001">
    <property type="entry name" value="PPE family protein PPE41"/>
    <property type="match status" value="1"/>
</dbReference>
<protein>
    <recommendedName>
        <fullName evidence="2">PPE domain-containing protein</fullName>
    </recommendedName>
</protein>
<gene>
    <name evidence="3" type="ORF">MYXE_33470</name>
</gene>
<dbReference type="KEGG" id="mxe:MYXE_33470"/>
<organism evidence="3 4">
    <name type="scientific">Mycobacterium xenopi</name>
    <dbReference type="NCBI Taxonomy" id="1789"/>
    <lineage>
        <taxon>Bacteria</taxon>
        <taxon>Bacillati</taxon>
        <taxon>Actinomycetota</taxon>
        <taxon>Actinomycetes</taxon>
        <taxon>Mycobacteriales</taxon>
        <taxon>Mycobacteriaceae</taxon>
        <taxon>Mycobacterium</taxon>
    </lineage>
</organism>
<dbReference type="PANTHER" id="PTHR46766">
    <property type="entry name" value="GLUTAMINE-RICH PROTEIN 2"/>
    <property type="match status" value="1"/>
</dbReference>
<evidence type="ECO:0000313" key="4">
    <source>
        <dbReference type="Proteomes" id="UP000464624"/>
    </source>
</evidence>
<dbReference type="SUPFAM" id="SSF140459">
    <property type="entry name" value="PE/PPE dimer-like"/>
    <property type="match status" value="1"/>
</dbReference>
<reference evidence="3 4" key="1">
    <citation type="submission" date="2019-12" db="EMBL/GenBank/DDBJ databases">
        <title>Complete genome sequence of Mycolicibacterium xenopi str. JCM15661T.</title>
        <authorList>
            <person name="Yoshida M."/>
            <person name="Fukano H."/>
            <person name="Asakura T."/>
            <person name="Hoshino Y."/>
        </authorList>
    </citation>
    <scope>NUCLEOTIDE SEQUENCE [LARGE SCALE GENOMIC DNA]</scope>
    <source>
        <strain evidence="3 4">JCM 15661T</strain>
    </source>
</reference>
<name>A0AAD1M256_MYCXE</name>
<evidence type="ECO:0000313" key="3">
    <source>
        <dbReference type="EMBL" id="BBU23557.1"/>
    </source>
</evidence>
<dbReference type="AlphaFoldDB" id="A0AAD1M256"/>
<evidence type="ECO:0000259" key="2">
    <source>
        <dbReference type="Pfam" id="PF00823"/>
    </source>
</evidence>